<dbReference type="AlphaFoldDB" id="A0A0H4X833"/>
<dbReference type="InterPro" id="IPR050361">
    <property type="entry name" value="MPP/UQCRC_Complex"/>
</dbReference>
<dbReference type="eggNOG" id="COG0612">
    <property type="taxonomic scope" value="Bacteria"/>
</dbReference>
<dbReference type="STRING" id="1297742.A176_007015"/>
<dbReference type="InterPro" id="IPR011249">
    <property type="entry name" value="Metalloenz_LuxS/M16"/>
</dbReference>
<feature type="chain" id="PRO_5005212433" evidence="2">
    <location>
        <begin position="24"/>
        <end position="507"/>
    </location>
</feature>
<evidence type="ECO:0000256" key="1">
    <source>
        <dbReference type="SAM" id="MobiDB-lite"/>
    </source>
</evidence>
<feature type="domain" description="Peptidase M16 N-terminal" evidence="3">
    <location>
        <begin position="85"/>
        <end position="185"/>
    </location>
</feature>
<evidence type="ECO:0000259" key="4">
    <source>
        <dbReference type="Pfam" id="PF05193"/>
    </source>
</evidence>
<dbReference type="EMBL" id="CP012109">
    <property type="protein sequence ID" value="AKQ70103.1"/>
    <property type="molecule type" value="Genomic_DNA"/>
</dbReference>
<sequence>MRRLFSALLVTLLTACASTPKPAADSPALGEKATPPDAAPDAESFRAKPPEPGKAPDLVLPTFQSAKLENGLTVLVSTRRELPLVFAGVAFSSGSAQDPKGKEGLAELSYRMLLEGAGKRDTVVLDNAFADLGVSPGMDVQADGAQVGVRVLTRNLDSAMSLLSDVVLRPTFNAQAFDRRKKQQLADLVRALGQPGVLAQLAYLEAVFGLDHPYGHLSDGMPASVQTLTLADVRGYYQKHVGPGAAAIILTGDISLDEGVALARKYFGGWKGKATPPAPPKATQASPRQQVYVVPKPGLDQTLVLVGRAGIASGNPDEYALDLATTVFGGFFGSRLNMNLRENKGYSYGAGASLSPRLGVGPLTAYSSVRQDVTGPALQEVMNELSGLKTKPISQEELAAAREGLIRAFPGAFESVEGLGASAAALYITRRPLDEFNRTVEGLRDASAEDVQRKAEQYLDPASMQIVLVGDPATIQEQVTPLGLGKLVPVEPDEAPAAKPGTPRAAK</sequence>
<dbReference type="PROSITE" id="PS51257">
    <property type="entry name" value="PROKAR_LIPOPROTEIN"/>
    <property type="match status" value="1"/>
</dbReference>
<dbReference type="InterPro" id="IPR011765">
    <property type="entry name" value="Pept_M16_N"/>
</dbReference>
<evidence type="ECO:0000256" key="2">
    <source>
        <dbReference type="SAM" id="SignalP"/>
    </source>
</evidence>
<dbReference type="RefSeq" id="WP_002637830.1">
    <property type="nucleotide sequence ID" value="NZ_CP012109.1"/>
</dbReference>
<dbReference type="Proteomes" id="UP000009026">
    <property type="component" value="Chromosome"/>
</dbReference>
<keyword evidence="2" id="KW-0732">Signal</keyword>
<evidence type="ECO:0000313" key="6">
    <source>
        <dbReference type="Proteomes" id="UP000009026"/>
    </source>
</evidence>
<gene>
    <name evidence="5" type="ORF">A176_007015</name>
</gene>
<dbReference type="PANTHER" id="PTHR11851">
    <property type="entry name" value="METALLOPROTEASE"/>
    <property type="match status" value="1"/>
</dbReference>
<dbReference type="Pfam" id="PF05193">
    <property type="entry name" value="Peptidase_M16_C"/>
    <property type="match status" value="1"/>
</dbReference>
<dbReference type="GO" id="GO:0046872">
    <property type="term" value="F:metal ion binding"/>
    <property type="evidence" value="ECO:0007669"/>
    <property type="project" value="InterPro"/>
</dbReference>
<dbReference type="Pfam" id="PF00675">
    <property type="entry name" value="Peptidase_M16"/>
    <property type="match status" value="1"/>
</dbReference>
<dbReference type="Gene3D" id="3.30.830.10">
    <property type="entry name" value="Metalloenzyme, LuxS/M16 peptidase-like"/>
    <property type="match status" value="2"/>
</dbReference>
<name>A0A0H4X833_9BACT</name>
<organism evidence="5 6">
    <name type="scientific">Pseudomyxococcus hansupus</name>
    <dbReference type="NCBI Taxonomy" id="1297742"/>
    <lineage>
        <taxon>Bacteria</taxon>
        <taxon>Pseudomonadati</taxon>
        <taxon>Myxococcota</taxon>
        <taxon>Myxococcia</taxon>
        <taxon>Myxococcales</taxon>
        <taxon>Cystobacterineae</taxon>
        <taxon>Myxococcaceae</taxon>
        <taxon>Pseudomyxococcus</taxon>
    </lineage>
</organism>
<proteinExistence type="predicted"/>
<dbReference type="PANTHER" id="PTHR11851:SF224">
    <property type="entry name" value="PROCESSING PROTEASE"/>
    <property type="match status" value="1"/>
</dbReference>
<dbReference type="InterPro" id="IPR007863">
    <property type="entry name" value="Peptidase_M16_C"/>
</dbReference>
<reference evidence="5 6" key="1">
    <citation type="journal article" date="2016" name="PLoS ONE">
        <title>Complete Genome Sequence and Comparative Genomics of a Novel Myxobacterium Myxococcus hansupus.</title>
        <authorList>
            <person name="Sharma G."/>
            <person name="Narwani T."/>
            <person name="Subramanian S."/>
        </authorList>
    </citation>
    <scope>NUCLEOTIDE SEQUENCE [LARGE SCALE GENOMIC DNA]</scope>
    <source>
        <strain evidence="6">mixupus</strain>
    </source>
</reference>
<keyword evidence="6" id="KW-1185">Reference proteome</keyword>
<feature type="domain" description="Peptidase M16 C-terminal" evidence="4">
    <location>
        <begin position="228"/>
        <end position="405"/>
    </location>
</feature>
<accession>A0A0H4X833</accession>
<dbReference type="OrthoDB" id="9811314at2"/>
<evidence type="ECO:0000313" key="5">
    <source>
        <dbReference type="EMBL" id="AKQ70103.1"/>
    </source>
</evidence>
<dbReference type="PATRIC" id="fig|1297742.4.peg.7115"/>
<feature type="region of interest" description="Disordered" evidence="1">
    <location>
        <begin position="20"/>
        <end position="57"/>
    </location>
</feature>
<dbReference type="KEGG" id="mym:A176_007015"/>
<evidence type="ECO:0000259" key="3">
    <source>
        <dbReference type="Pfam" id="PF00675"/>
    </source>
</evidence>
<dbReference type="SUPFAM" id="SSF63411">
    <property type="entry name" value="LuxS/MPP-like metallohydrolase"/>
    <property type="match status" value="2"/>
</dbReference>
<feature type="signal peptide" evidence="2">
    <location>
        <begin position="1"/>
        <end position="23"/>
    </location>
</feature>
<protein>
    <submittedName>
        <fullName evidence="5">Peptidase, M16 family</fullName>
    </submittedName>
</protein>